<dbReference type="Gene3D" id="1.20.5.1930">
    <property type="match status" value="1"/>
</dbReference>
<dbReference type="EMBL" id="JBHSBC010000032">
    <property type="protein sequence ID" value="MFC3983943.1"/>
    <property type="molecule type" value="Genomic_DNA"/>
</dbReference>
<dbReference type="InterPro" id="IPR011712">
    <property type="entry name" value="Sig_transdc_His_kin_sub3_dim/P"/>
</dbReference>
<gene>
    <name evidence="7" type="ORF">ACFOYY_27690</name>
</gene>
<dbReference type="Gene3D" id="3.30.565.10">
    <property type="entry name" value="Histidine kinase-like ATPase, C-terminal domain"/>
    <property type="match status" value="1"/>
</dbReference>
<dbReference type="SUPFAM" id="SSF55874">
    <property type="entry name" value="ATPase domain of HSP90 chaperone/DNA topoisomerase II/histidine kinase"/>
    <property type="match status" value="1"/>
</dbReference>
<accession>A0ABV8F916</accession>
<protein>
    <submittedName>
        <fullName evidence="7">Sensor histidine kinase</fullName>
    </submittedName>
</protein>
<dbReference type="PANTHER" id="PTHR24421:SF63">
    <property type="entry name" value="SENSOR HISTIDINE KINASE DESK"/>
    <property type="match status" value="1"/>
</dbReference>
<evidence type="ECO:0000256" key="2">
    <source>
        <dbReference type="ARBA" id="ARBA00022777"/>
    </source>
</evidence>
<dbReference type="PANTHER" id="PTHR24421">
    <property type="entry name" value="NITRATE/NITRITE SENSOR PROTEIN NARX-RELATED"/>
    <property type="match status" value="1"/>
</dbReference>
<evidence type="ECO:0000313" key="7">
    <source>
        <dbReference type="EMBL" id="MFC3983943.1"/>
    </source>
</evidence>
<sequence length="312" mass="32929">MPARLRSLATVLIAAQCGFWGGRVLDASFGEDLLLGGVVALAVAGATGIGFLTLRRLGDALVRWRGHRTALEAARAELLCAAAIAQERERIARDLHDLLSHGISTIALKGELARRITPAESPRVREELSEIIEISRKALADVRELSHNHSRMSLRDELDSVLSTLSGLGIRVEADISPEPLDPDTGTVLAIVLREGVTNLLKHGTGRWCEVSVRSTGEAVTMVLANDCAPGSPWRPAKDGNGLANLASRVATVNGRFSAARSGGRFVLEVAIPRDTFSPGSPGSPNSLGSSGASGVPAERASGEPPRFLCET</sequence>
<keyword evidence="5" id="KW-0472">Membrane</keyword>
<dbReference type="InterPro" id="IPR050482">
    <property type="entry name" value="Sensor_HK_TwoCompSys"/>
</dbReference>
<dbReference type="GO" id="GO:0016301">
    <property type="term" value="F:kinase activity"/>
    <property type="evidence" value="ECO:0007669"/>
    <property type="project" value="UniProtKB-KW"/>
</dbReference>
<feature type="domain" description="Signal transduction histidine kinase subgroup 3 dimerisation and phosphoacceptor" evidence="6">
    <location>
        <begin position="87"/>
        <end position="148"/>
    </location>
</feature>
<proteinExistence type="predicted"/>
<feature type="transmembrane region" description="Helical" evidence="5">
    <location>
        <begin position="34"/>
        <end position="54"/>
    </location>
</feature>
<feature type="region of interest" description="Disordered" evidence="4">
    <location>
        <begin position="276"/>
        <end position="312"/>
    </location>
</feature>
<evidence type="ECO:0000256" key="4">
    <source>
        <dbReference type="SAM" id="MobiDB-lite"/>
    </source>
</evidence>
<evidence type="ECO:0000256" key="5">
    <source>
        <dbReference type="SAM" id="Phobius"/>
    </source>
</evidence>
<keyword evidence="8" id="KW-1185">Reference proteome</keyword>
<evidence type="ECO:0000256" key="3">
    <source>
        <dbReference type="ARBA" id="ARBA00023012"/>
    </source>
</evidence>
<keyword evidence="3" id="KW-0902">Two-component regulatory system</keyword>
<evidence type="ECO:0000256" key="1">
    <source>
        <dbReference type="ARBA" id="ARBA00022679"/>
    </source>
</evidence>
<dbReference type="InterPro" id="IPR036890">
    <property type="entry name" value="HATPase_C_sf"/>
</dbReference>
<feature type="compositionally biased region" description="Low complexity" evidence="4">
    <location>
        <begin position="278"/>
        <end position="295"/>
    </location>
</feature>
<dbReference type="RefSeq" id="WP_386193397.1">
    <property type="nucleotide sequence ID" value="NZ_JBHSBC010000032.1"/>
</dbReference>
<keyword evidence="5" id="KW-0812">Transmembrane</keyword>
<evidence type="ECO:0000259" key="6">
    <source>
        <dbReference type="Pfam" id="PF07730"/>
    </source>
</evidence>
<comment type="caution">
    <text evidence="7">The sequence shown here is derived from an EMBL/GenBank/DDBJ whole genome shotgun (WGS) entry which is preliminary data.</text>
</comment>
<name>A0ABV8F916_9ACTN</name>
<keyword evidence="5" id="KW-1133">Transmembrane helix</keyword>
<dbReference type="Pfam" id="PF07730">
    <property type="entry name" value="HisKA_3"/>
    <property type="match status" value="1"/>
</dbReference>
<dbReference type="Proteomes" id="UP001595698">
    <property type="component" value="Unassembled WGS sequence"/>
</dbReference>
<reference evidence="8" key="1">
    <citation type="journal article" date="2019" name="Int. J. Syst. Evol. Microbiol.">
        <title>The Global Catalogue of Microorganisms (GCM) 10K type strain sequencing project: providing services to taxonomists for standard genome sequencing and annotation.</title>
        <authorList>
            <consortium name="The Broad Institute Genomics Platform"/>
            <consortium name="The Broad Institute Genome Sequencing Center for Infectious Disease"/>
            <person name="Wu L."/>
            <person name="Ma J."/>
        </authorList>
    </citation>
    <scope>NUCLEOTIDE SEQUENCE [LARGE SCALE GENOMIC DNA]</scope>
    <source>
        <strain evidence="8">TBRC 7912</strain>
    </source>
</reference>
<keyword evidence="2 7" id="KW-0418">Kinase</keyword>
<keyword evidence="1" id="KW-0808">Transferase</keyword>
<evidence type="ECO:0000313" key="8">
    <source>
        <dbReference type="Proteomes" id="UP001595698"/>
    </source>
</evidence>
<organism evidence="7 8">
    <name type="scientific">Streptosporangium jomthongense</name>
    <dbReference type="NCBI Taxonomy" id="1193683"/>
    <lineage>
        <taxon>Bacteria</taxon>
        <taxon>Bacillati</taxon>
        <taxon>Actinomycetota</taxon>
        <taxon>Actinomycetes</taxon>
        <taxon>Streptosporangiales</taxon>
        <taxon>Streptosporangiaceae</taxon>
        <taxon>Streptosporangium</taxon>
    </lineage>
</organism>